<evidence type="ECO:0000256" key="3">
    <source>
        <dbReference type="ARBA" id="ARBA00023163"/>
    </source>
</evidence>
<dbReference type="InterPro" id="IPR036388">
    <property type="entry name" value="WH-like_DNA-bd_sf"/>
</dbReference>
<evidence type="ECO:0000256" key="2">
    <source>
        <dbReference type="ARBA" id="ARBA00023125"/>
    </source>
</evidence>
<sequence length="159" mass="18788">MEKNSEEIWKEVWDTIPVMRKAVAKGLKRDLTAFVHDDKRIREERDSLGNALKFLQKKWTLDLIYIIRIKGKSFFNDIRRALPEINSRTLTTRLKEFAHLGIVNRKIENTQPIRVSYELTDIGTGVYELVLPLLFFFSQEQWNMKNKINKITDESFSPT</sequence>
<evidence type="ECO:0000256" key="1">
    <source>
        <dbReference type="ARBA" id="ARBA00023015"/>
    </source>
</evidence>
<name>A0ABY6HWI0_9ARCH</name>
<gene>
    <name evidence="5" type="ORF">NEF87_003099</name>
</gene>
<reference evidence="5" key="1">
    <citation type="submission" date="2022-09" db="EMBL/GenBank/DDBJ databases">
        <title>Actin cytoskeleton and complex cell architecture in an #Asgard archaeon.</title>
        <authorList>
            <person name="Ponce Toledo R.I."/>
            <person name="Schleper C."/>
            <person name="Rodrigues Oliveira T."/>
            <person name="Wollweber F."/>
            <person name="Xu J."/>
            <person name="Rittmann S."/>
            <person name="Klingl A."/>
            <person name="Pilhofer M."/>
        </authorList>
    </citation>
    <scope>NUCLEOTIDE SEQUENCE</scope>
    <source>
        <strain evidence="5">B-35</strain>
    </source>
</reference>
<accession>A0ABY6HWI0</accession>
<evidence type="ECO:0000313" key="6">
    <source>
        <dbReference type="Proteomes" id="UP001208689"/>
    </source>
</evidence>
<dbReference type="InterPro" id="IPR002577">
    <property type="entry name" value="HTH_HxlR"/>
</dbReference>
<proteinExistence type="predicted"/>
<dbReference type="Gene3D" id="1.10.10.10">
    <property type="entry name" value="Winged helix-like DNA-binding domain superfamily/Winged helix DNA-binding domain"/>
    <property type="match status" value="1"/>
</dbReference>
<keyword evidence="3" id="KW-0804">Transcription</keyword>
<dbReference type="SUPFAM" id="SSF46785">
    <property type="entry name" value="Winged helix' DNA-binding domain"/>
    <property type="match status" value="1"/>
</dbReference>
<feature type="domain" description="HTH hxlR-type" evidence="4">
    <location>
        <begin position="55"/>
        <end position="133"/>
    </location>
</feature>
<protein>
    <recommendedName>
        <fullName evidence="4">HTH hxlR-type domain-containing protein</fullName>
    </recommendedName>
</protein>
<dbReference type="EMBL" id="CP104013">
    <property type="protein sequence ID" value="UYP46814.1"/>
    <property type="molecule type" value="Genomic_DNA"/>
</dbReference>
<dbReference type="PANTHER" id="PTHR33204:SF18">
    <property type="entry name" value="TRANSCRIPTIONAL REGULATORY PROTEIN"/>
    <property type="match status" value="1"/>
</dbReference>
<dbReference type="Pfam" id="PF01638">
    <property type="entry name" value="HxlR"/>
    <property type="match status" value="1"/>
</dbReference>
<dbReference type="PANTHER" id="PTHR33204">
    <property type="entry name" value="TRANSCRIPTIONAL REGULATOR, MARR FAMILY"/>
    <property type="match status" value="1"/>
</dbReference>
<evidence type="ECO:0000313" key="5">
    <source>
        <dbReference type="EMBL" id="UYP46814.1"/>
    </source>
</evidence>
<dbReference type="Proteomes" id="UP001208689">
    <property type="component" value="Chromosome"/>
</dbReference>
<keyword evidence="6" id="KW-1185">Reference proteome</keyword>
<evidence type="ECO:0000259" key="4">
    <source>
        <dbReference type="Pfam" id="PF01638"/>
    </source>
</evidence>
<keyword evidence="1" id="KW-0805">Transcription regulation</keyword>
<keyword evidence="2" id="KW-0238">DNA-binding</keyword>
<dbReference type="InterPro" id="IPR036390">
    <property type="entry name" value="WH_DNA-bd_sf"/>
</dbReference>
<organism evidence="5 6">
    <name type="scientific">Candidatus Lokiarchaeum ossiferum</name>
    <dbReference type="NCBI Taxonomy" id="2951803"/>
    <lineage>
        <taxon>Archaea</taxon>
        <taxon>Promethearchaeati</taxon>
        <taxon>Promethearchaeota</taxon>
        <taxon>Promethearchaeia</taxon>
        <taxon>Promethearchaeales</taxon>
        <taxon>Promethearchaeaceae</taxon>
        <taxon>Candidatus Lokiarchaeum</taxon>
    </lineage>
</organism>